<name>A0ABQ1R4F4_9ALTE</name>
<dbReference type="PANTHER" id="PTHR39206">
    <property type="entry name" value="SLL8004 PROTEIN"/>
    <property type="match status" value="1"/>
</dbReference>
<dbReference type="PANTHER" id="PTHR39206:SF1">
    <property type="entry name" value="SLL8004 PROTEIN"/>
    <property type="match status" value="1"/>
</dbReference>
<evidence type="ECO:0000313" key="1">
    <source>
        <dbReference type="EMBL" id="GGD57554.1"/>
    </source>
</evidence>
<reference evidence="2" key="1">
    <citation type="journal article" date="2019" name="Int. J. Syst. Evol. Microbiol.">
        <title>The Global Catalogue of Microorganisms (GCM) 10K type strain sequencing project: providing services to taxonomists for standard genome sequencing and annotation.</title>
        <authorList>
            <consortium name="The Broad Institute Genomics Platform"/>
            <consortium name="The Broad Institute Genome Sequencing Center for Infectious Disease"/>
            <person name="Wu L."/>
            <person name="Ma J."/>
        </authorList>
    </citation>
    <scope>NUCLEOTIDE SEQUENCE [LARGE SCALE GENOMIC DNA]</scope>
    <source>
        <strain evidence="2">CGMCC 1.12923</strain>
    </source>
</reference>
<dbReference type="RefSeq" id="WP_099034047.1">
    <property type="nucleotide sequence ID" value="NZ_BMGJ01000003.1"/>
</dbReference>
<dbReference type="SUPFAM" id="SSF52540">
    <property type="entry name" value="P-loop containing nucleoside triphosphate hydrolases"/>
    <property type="match status" value="1"/>
</dbReference>
<organism evidence="1 2">
    <name type="scientific">Lacimicrobium alkaliphilum</name>
    <dbReference type="NCBI Taxonomy" id="1526571"/>
    <lineage>
        <taxon>Bacteria</taxon>
        <taxon>Pseudomonadati</taxon>
        <taxon>Pseudomonadota</taxon>
        <taxon>Gammaproteobacteria</taxon>
        <taxon>Alteromonadales</taxon>
        <taxon>Alteromonadaceae</taxon>
        <taxon>Lacimicrobium</taxon>
    </lineage>
</organism>
<protein>
    <recommendedName>
        <fullName evidence="3">UDP-N-acetylglucosamine kinase</fullName>
    </recommendedName>
</protein>
<accession>A0ABQ1R4F4</accession>
<dbReference type="InterPro" id="IPR027417">
    <property type="entry name" value="P-loop_NTPase"/>
</dbReference>
<proteinExistence type="predicted"/>
<keyword evidence="2" id="KW-1185">Reference proteome</keyword>
<evidence type="ECO:0000313" key="2">
    <source>
        <dbReference type="Proteomes" id="UP000614272"/>
    </source>
</evidence>
<dbReference type="Gene3D" id="3.40.50.300">
    <property type="entry name" value="P-loop containing nucleotide triphosphate hydrolases"/>
    <property type="match status" value="1"/>
</dbReference>
<dbReference type="EMBL" id="BMGJ01000003">
    <property type="protein sequence ID" value="GGD57554.1"/>
    <property type="molecule type" value="Genomic_DNA"/>
</dbReference>
<gene>
    <name evidence="1" type="ORF">GCM10011357_11210</name>
</gene>
<sequence>MPHCWIIAGPNGAGKTTFALKLLPKVAKSNHFVNADLIAAGLSPLAPERELITASRLFFKKIEECIVSQEDFAFETTLAGRSYLKLIERLNHDNWKVTLVYLALPTVGMSINRVAERVAHGGHNIPKADIMRRFSRSLRNLLLEFSYCVDKCSCFMNSTQQPELIFEQSGKARNVVNETLYDVLLKEAGL</sequence>
<dbReference type="Proteomes" id="UP000614272">
    <property type="component" value="Unassembled WGS sequence"/>
</dbReference>
<comment type="caution">
    <text evidence="1">The sequence shown here is derived from an EMBL/GenBank/DDBJ whole genome shotgun (WGS) entry which is preliminary data.</text>
</comment>
<evidence type="ECO:0008006" key="3">
    <source>
        <dbReference type="Google" id="ProtNLM"/>
    </source>
</evidence>